<proteinExistence type="predicted"/>
<sequence>MCSQSFSFHLYTLPRLQIISSCETHHSFFFFVCHSVSSQEATFLEEKSARPNLTYRKFSGVCRSEEQREEILETLIRFWSSTRKVRSGATISRRRRPSQLFEAPEARQTGWYF</sequence>
<evidence type="ECO:0000313" key="2">
    <source>
        <dbReference type="Proteomes" id="UP000008549"/>
    </source>
</evidence>
<dbReference type="Proteomes" id="UP000008549">
    <property type="component" value="Unassembled WGS sequence"/>
</dbReference>
<reference evidence="1 2" key="1">
    <citation type="journal article" date="2003" name="PLoS Biol.">
        <title>The genome sequence of Caenorhabditis briggsae: a platform for comparative genomics.</title>
        <authorList>
            <person name="Stein L.D."/>
            <person name="Bao Z."/>
            <person name="Blasiar D."/>
            <person name="Blumenthal T."/>
            <person name="Brent M.R."/>
            <person name="Chen N."/>
            <person name="Chinwalla A."/>
            <person name="Clarke L."/>
            <person name="Clee C."/>
            <person name="Coghlan A."/>
            <person name="Coulson A."/>
            <person name="D'Eustachio P."/>
            <person name="Fitch D.H."/>
            <person name="Fulton L.A."/>
            <person name="Fulton R.E."/>
            <person name="Griffiths-Jones S."/>
            <person name="Harris T.W."/>
            <person name="Hillier L.W."/>
            <person name="Kamath R."/>
            <person name="Kuwabara P.E."/>
            <person name="Mardis E.R."/>
            <person name="Marra M.A."/>
            <person name="Miner T.L."/>
            <person name="Minx P."/>
            <person name="Mullikin J.C."/>
            <person name="Plumb R.W."/>
            <person name="Rogers J."/>
            <person name="Schein J.E."/>
            <person name="Sohrmann M."/>
            <person name="Spieth J."/>
            <person name="Stajich J.E."/>
            <person name="Wei C."/>
            <person name="Willey D."/>
            <person name="Wilson R.K."/>
            <person name="Durbin R."/>
            <person name="Waterston R.H."/>
        </authorList>
    </citation>
    <scope>NUCLEOTIDE SEQUENCE [LARGE SCALE GENOMIC DNA]</scope>
    <source>
        <strain evidence="1 2">AF16</strain>
    </source>
</reference>
<dbReference type="AlphaFoldDB" id="B6IE24"/>
<keyword evidence="2" id="KW-1185">Reference proteome</keyword>
<dbReference type="CTD" id="68918135"/>
<accession>B6IE24</accession>
<gene>
    <name evidence="1" type="ORF">CBG26662</name>
    <name evidence="1" type="ORF">CBG_26662</name>
</gene>
<evidence type="ECO:0000313" key="1">
    <source>
        <dbReference type="EMBL" id="CAS01088.1"/>
    </source>
</evidence>
<name>B6IE24_CAEBR</name>
<organism evidence="1 2">
    <name type="scientific">Caenorhabditis briggsae</name>
    <dbReference type="NCBI Taxonomy" id="6238"/>
    <lineage>
        <taxon>Eukaryota</taxon>
        <taxon>Metazoa</taxon>
        <taxon>Ecdysozoa</taxon>
        <taxon>Nematoda</taxon>
        <taxon>Chromadorea</taxon>
        <taxon>Rhabditida</taxon>
        <taxon>Rhabditina</taxon>
        <taxon>Rhabditomorpha</taxon>
        <taxon>Rhabditoidea</taxon>
        <taxon>Rhabditidae</taxon>
        <taxon>Peloderinae</taxon>
        <taxon>Caenorhabditis</taxon>
    </lineage>
</organism>
<dbReference type="EMBL" id="HE601032">
    <property type="protein sequence ID" value="CAS01088.1"/>
    <property type="molecule type" value="Genomic_DNA"/>
</dbReference>
<dbReference type="GeneID" id="68918135"/>
<protein>
    <submittedName>
        <fullName evidence="1">Protein CBG26662</fullName>
    </submittedName>
</protein>
<dbReference type="HOGENOM" id="CLU_2135714_0_0_1"/>
<reference evidence="1 2" key="2">
    <citation type="journal article" date="2011" name="PLoS Genet.">
        <title>Caenorhabditis briggsae recombinant inbred line genotypes reveal inter-strain incompatibility and the evolution of recombination.</title>
        <authorList>
            <person name="Ross J.A."/>
            <person name="Koboldt D.C."/>
            <person name="Staisch J.E."/>
            <person name="Chamberlin H.M."/>
            <person name="Gupta B.P."/>
            <person name="Miller R.D."/>
            <person name="Baird S.E."/>
            <person name="Haag E.S."/>
        </authorList>
    </citation>
    <scope>NUCLEOTIDE SEQUENCE [LARGE SCALE GENOMIC DNA]</scope>
    <source>
        <strain evidence="1 2">AF16</strain>
    </source>
</reference>
<dbReference type="RefSeq" id="XP_045100645.1">
    <property type="nucleotide sequence ID" value="XM_045240845.1"/>
</dbReference>
<dbReference type="KEGG" id="cbr:CBG_26662"/>